<keyword evidence="1" id="KW-0040">ANK repeat</keyword>
<reference evidence="3" key="1">
    <citation type="submission" date="2022-11" db="UniProtKB">
        <authorList>
            <consortium name="WormBaseParasite"/>
        </authorList>
    </citation>
    <scope>IDENTIFICATION</scope>
</reference>
<name>A0A914PIU0_9BILA</name>
<evidence type="ECO:0000313" key="3">
    <source>
        <dbReference type="WBParaSite" id="PDA_v2.g183.t1"/>
    </source>
</evidence>
<organism evidence="2 3">
    <name type="scientific">Panagrolaimus davidi</name>
    <dbReference type="NCBI Taxonomy" id="227884"/>
    <lineage>
        <taxon>Eukaryota</taxon>
        <taxon>Metazoa</taxon>
        <taxon>Ecdysozoa</taxon>
        <taxon>Nematoda</taxon>
        <taxon>Chromadorea</taxon>
        <taxon>Rhabditida</taxon>
        <taxon>Tylenchina</taxon>
        <taxon>Panagrolaimomorpha</taxon>
        <taxon>Panagrolaimoidea</taxon>
        <taxon>Panagrolaimidae</taxon>
        <taxon>Panagrolaimus</taxon>
    </lineage>
</organism>
<proteinExistence type="predicted"/>
<protein>
    <submittedName>
        <fullName evidence="3">Uncharacterized protein</fullName>
    </submittedName>
</protein>
<feature type="repeat" description="ANK" evidence="1">
    <location>
        <begin position="38"/>
        <end position="59"/>
    </location>
</feature>
<dbReference type="PROSITE" id="PS50088">
    <property type="entry name" value="ANK_REPEAT"/>
    <property type="match status" value="1"/>
</dbReference>
<dbReference type="InterPro" id="IPR002110">
    <property type="entry name" value="Ankyrin_rpt"/>
</dbReference>
<dbReference type="Pfam" id="PF13637">
    <property type="entry name" value="Ank_4"/>
    <property type="match status" value="1"/>
</dbReference>
<keyword evidence="2" id="KW-1185">Reference proteome</keyword>
<evidence type="ECO:0000256" key="1">
    <source>
        <dbReference type="PROSITE-ProRule" id="PRU00023"/>
    </source>
</evidence>
<accession>A0A914PIU0</accession>
<evidence type="ECO:0000313" key="2">
    <source>
        <dbReference type="Proteomes" id="UP000887578"/>
    </source>
</evidence>
<dbReference type="InterPro" id="IPR036770">
    <property type="entry name" value="Ankyrin_rpt-contain_sf"/>
</dbReference>
<dbReference type="AlphaFoldDB" id="A0A914PIU0"/>
<dbReference type="PROSITE" id="PS50297">
    <property type="entry name" value="ANK_REP_REGION"/>
    <property type="match status" value="1"/>
</dbReference>
<dbReference type="SUPFAM" id="SSF48403">
    <property type="entry name" value="Ankyrin repeat"/>
    <property type="match status" value="1"/>
</dbReference>
<dbReference type="WBParaSite" id="PDA_v2.g183.t1">
    <property type="protein sequence ID" value="PDA_v2.g183.t1"/>
    <property type="gene ID" value="PDA_v2.g183"/>
</dbReference>
<sequence>MSPRTHELFDAVSSQSIQGIVRLYASEQFVQADIRDHEGNTCLHIACRGGNVHVVRTILILFEHRFVLTKKKNKIGLRPIEMTDNIEIKTF</sequence>
<dbReference type="Gene3D" id="1.25.40.20">
    <property type="entry name" value="Ankyrin repeat-containing domain"/>
    <property type="match status" value="1"/>
</dbReference>
<dbReference type="Proteomes" id="UP000887578">
    <property type="component" value="Unplaced"/>
</dbReference>